<protein>
    <submittedName>
        <fullName evidence="3">SPRY domain-containing protein</fullName>
    </submittedName>
</protein>
<dbReference type="Proteomes" id="UP000224006">
    <property type="component" value="Chromosome I"/>
</dbReference>
<feature type="region of interest" description="Disordered" evidence="1">
    <location>
        <begin position="1"/>
        <end position="32"/>
    </location>
</feature>
<gene>
    <name evidence="3" type="ORF">BESB_011320</name>
</gene>
<dbReference type="Pfam" id="PF00622">
    <property type="entry name" value="SPRY"/>
    <property type="match status" value="1"/>
</dbReference>
<evidence type="ECO:0000259" key="2">
    <source>
        <dbReference type="PROSITE" id="PS50188"/>
    </source>
</evidence>
<dbReference type="RefSeq" id="XP_029222799.1">
    <property type="nucleotide sequence ID" value="XM_029359886.1"/>
</dbReference>
<feature type="compositionally biased region" description="Basic and acidic residues" evidence="1">
    <location>
        <begin position="355"/>
        <end position="365"/>
    </location>
</feature>
<feature type="domain" description="B30.2/SPRY" evidence="2">
    <location>
        <begin position="31"/>
        <end position="229"/>
    </location>
</feature>
<dbReference type="InterPro" id="IPR013320">
    <property type="entry name" value="ConA-like_dom_sf"/>
</dbReference>
<evidence type="ECO:0000256" key="1">
    <source>
        <dbReference type="SAM" id="MobiDB-lite"/>
    </source>
</evidence>
<dbReference type="GeneID" id="40306194"/>
<dbReference type="STRING" id="94643.A0A2A9MR26"/>
<name>A0A2A9MR26_BESBE</name>
<dbReference type="AlphaFoldDB" id="A0A2A9MR26"/>
<feature type="compositionally biased region" description="Gly residues" evidence="1">
    <location>
        <begin position="23"/>
        <end position="32"/>
    </location>
</feature>
<dbReference type="InterPro" id="IPR050618">
    <property type="entry name" value="Ubq-SigPath_Reg"/>
</dbReference>
<dbReference type="VEuPathDB" id="ToxoDB:BESB_011320"/>
<comment type="caution">
    <text evidence="3">The sequence shown here is derived from an EMBL/GenBank/DDBJ whole genome shotgun (WGS) entry which is preliminary data.</text>
</comment>
<dbReference type="OrthoDB" id="331632at2759"/>
<dbReference type="Pfam" id="PF10607">
    <property type="entry name" value="CTLH"/>
    <property type="match status" value="1"/>
</dbReference>
<organism evidence="3 4">
    <name type="scientific">Besnoitia besnoiti</name>
    <name type="common">Apicomplexan protozoan</name>
    <dbReference type="NCBI Taxonomy" id="94643"/>
    <lineage>
        <taxon>Eukaryota</taxon>
        <taxon>Sar</taxon>
        <taxon>Alveolata</taxon>
        <taxon>Apicomplexa</taxon>
        <taxon>Conoidasida</taxon>
        <taxon>Coccidia</taxon>
        <taxon>Eucoccidiorida</taxon>
        <taxon>Eimeriorina</taxon>
        <taxon>Sarcocystidae</taxon>
        <taxon>Besnoitia</taxon>
    </lineage>
</organism>
<evidence type="ECO:0000313" key="4">
    <source>
        <dbReference type="Proteomes" id="UP000224006"/>
    </source>
</evidence>
<reference evidence="3 4" key="1">
    <citation type="submission" date="2017-09" db="EMBL/GenBank/DDBJ databases">
        <title>Genome sequencing of Besnoitia besnoiti strain Bb-Ger1.</title>
        <authorList>
            <person name="Schares G."/>
            <person name="Venepally P."/>
            <person name="Lorenzi H.A."/>
        </authorList>
    </citation>
    <scope>NUCLEOTIDE SEQUENCE [LARGE SCALE GENOMIC DNA]</scope>
    <source>
        <strain evidence="3 4">Bb-Ger1</strain>
    </source>
</reference>
<dbReference type="InterPro" id="IPR024964">
    <property type="entry name" value="CTLH/CRA"/>
</dbReference>
<dbReference type="EMBL" id="NWUJ01000001">
    <property type="protein sequence ID" value="PFH38790.1"/>
    <property type="molecule type" value="Genomic_DNA"/>
</dbReference>
<keyword evidence="4" id="KW-1185">Reference proteome</keyword>
<dbReference type="PANTHER" id="PTHR12864">
    <property type="entry name" value="RAN BINDING PROTEIN 9-RELATED"/>
    <property type="match status" value="1"/>
</dbReference>
<dbReference type="InterPro" id="IPR003877">
    <property type="entry name" value="SPRY_dom"/>
</dbReference>
<feature type="compositionally biased region" description="Low complexity" evidence="1">
    <location>
        <begin position="288"/>
        <end position="299"/>
    </location>
</feature>
<evidence type="ECO:0000313" key="3">
    <source>
        <dbReference type="EMBL" id="PFH38790.1"/>
    </source>
</evidence>
<sequence>MVRGAASRGAPSPSSPEAPALGSSGGKEGGASCGAPDVSRMLFWRPSSGPLALNCRRHPHYVKILHKGRTALYAGRGDFTDVGAVQAESPAATACAVYYFEVEVVACSASPRICVGLSTKGSALTKHPGVDPHSVGYRAEDGRKLVGSATGSSLSRGGSLPGEAFSSPYGQGDVVGCGIHHASRKIFFTKNGVCLGVAAKAEPAVEYFPSAGMQGAGEQLRFNFTGPFVFDLRGMLQCEMLEERQRIKAELGHPSLAPALTEVVRSYLLHAAFSRTLAAFEKALAAEQPPETATAADAQGPARATGSAEEALQRPAQSAEGERERRDAGDDETRREDAREESPGEAGGEETMGAESREEEVKSGESSEGSMSSAARRPLSITLVRPSSPSSASAGAAAGLAVAFARPEDEGSPCPDITMQDDDKSEREAMYLYPTPHRDFRTKPETSAILLASLPKRTELKQAIVSGRADVAAEILDRHFPAVVALPQSAQLEDESFALALLYTQQLIEFLRPPARDVRAAVAWMKAKLAPLTRDSPPHIRQAITECCGLLAFQEPERSSLAAFFDLNRRTVVATAINRCVLRHHFRIPCWSSLEVLVRHLVACRQLLREFCGNRGPIPSSSLFCYPPPMRRLLQPSSPSRALAAPPRPLISTAYGEEELLELPLIYSP</sequence>
<dbReference type="SUPFAM" id="SSF49899">
    <property type="entry name" value="Concanavalin A-like lectins/glucanases"/>
    <property type="match status" value="1"/>
</dbReference>
<dbReference type="InterPro" id="IPR043136">
    <property type="entry name" value="B30.2/SPRY_sf"/>
</dbReference>
<feature type="compositionally biased region" description="Low complexity" evidence="1">
    <location>
        <begin position="1"/>
        <end position="22"/>
    </location>
</feature>
<dbReference type="InterPro" id="IPR013144">
    <property type="entry name" value="CRA_dom"/>
</dbReference>
<dbReference type="PROSITE" id="PS50188">
    <property type="entry name" value="B302_SPRY"/>
    <property type="match status" value="1"/>
</dbReference>
<dbReference type="CDD" id="cd12885">
    <property type="entry name" value="SPRY_RanBP_like"/>
    <property type="match status" value="1"/>
</dbReference>
<proteinExistence type="predicted"/>
<dbReference type="KEGG" id="bbes:BESB_011320"/>
<feature type="compositionally biased region" description="Basic and acidic residues" evidence="1">
    <location>
        <begin position="320"/>
        <end position="342"/>
    </location>
</feature>
<feature type="region of interest" description="Disordered" evidence="1">
    <location>
        <begin position="288"/>
        <end position="377"/>
    </location>
</feature>
<dbReference type="SMART" id="SM00449">
    <property type="entry name" value="SPRY"/>
    <property type="match status" value="1"/>
</dbReference>
<accession>A0A2A9MR26</accession>
<dbReference type="InterPro" id="IPR044736">
    <property type="entry name" value="Gid1/RanBPM/SPLA_SPRY"/>
</dbReference>
<dbReference type="SMART" id="SM00757">
    <property type="entry name" value="CRA"/>
    <property type="match status" value="1"/>
</dbReference>
<dbReference type="InterPro" id="IPR001870">
    <property type="entry name" value="B30.2/SPRY"/>
</dbReference>
<dbReference type="Gene3D" id="2.60.120.920">
    <property type="match status" value="1"/>
</dbReference>